<dbReference type="PANTHER" id="PTHR20875:SF0">
    <property type="entry name" value="GH12158P"/>
    <property type="match status" value="1"/>
</dbReference>
<dbReference type="PROSITE" id="PS50222">
    <property type="entry name" value="EF_HAND_2"/>
    <property type="match status" value="1"/>
</dbReference>
<feature type="region of interest" description="Disordered" evidence="1">
    <location>
        <begin position="305"/>
        <end position="326"/>
    </location>
</feature>
<evidence type="ECO:0000313" key="4">
    <source>
        <dbReference type="Proteomes" id="UP000694044"/>
    </source>
</evidence>
<name>A0A8T1VD67_9STRA</name>
<dbReference type="OrthoDB" id="26525at2759"/>
<dbReference type="AlphaFoldDB" id="A0A8T1VD67"/>
<dbReference type="Proteomes" id="UP000694044">
    <property type="component" value="Unassembled WGS sequence"/>
</dbReference>
<accession>A0A8T1VD67</accession>
<sequence length="1194" mass="128581">MQSNLAPSVTPRPVKPGAAAARGGRTYLLSASPIKLASGNADAKALAVIRPAESPIPPTLRKKPLILSGDIRNLGSNFQLATARGSLSLTLLGDVLAAHGIVITRAEAQALRHEFEENNDRGLSYASFVDELARSLRGPATGTADADCPNESGGAASRALAKKPRLAEHLSRLSTRHTQLVGEVRALLGANLRVPWTAVRDACRAAETGAGGTGRLPKSTFARVLTGLQIPSLSPAALEELSQDGTCIEYHEFLAQFGSSFLHGDTNNVGNSLVFDRPTGKPIAEVATGTGANNVTATNKTLQSPGVTSVLGGHSPSKKKSADKLSEAGKDPVLLEQLRIVVGERLKARSGEIMDTMGALDPSDSGVIPAPVFTQALRDLRLVESEEETATVLYVALDGSTSGSVDYRKFVTSFGDETLPRGLAAMKRSLQENSSLIFAGGKEVKGAHKNRVALSSPGNELKEAFSRLPDASWRAIHVELELSDPRKGGLVPAAELLRVLSKHLGPLPSRHFGSLFRACGSHAHQLMDYKSLVKSYRPRVADTESFFASPLQGEGAREAVAVGRQHSQQATAPTESLVLVWSVRVARARLGAVEWRALQDRLAACDPRRQGRVATAAFALAVRDALSLTEAQTAFLCYFYEDRSIATDAPLIRYASFLTDYEDPGLEANDSNDPEDCNARVSSRAAGAAAMTSGGPSLVDTELGLNTELELLRQFLRANVGELEAMLAAEDSDRRGFVSLPVFTRMCAKLSSEAGSKWRETRATAKLFARYIARGGQFYYRGFLLDMDGKAGLQAQALVLQEDDEDDEARDSFTMGSIPKDKPLDVHEARAAIRHHLTCSRSQQSAVYKLLANMDPSGSGLLTYPELRRAFERLGIHLRDDAVAQELLNFYEEEDPRGERTTGKVKYLQLLHALGGRDPDKVGRDSSMSDLSSHCSYYSSVGISPRAVRRSQAGIVASRQLTSRAGHVLAAQAVNHAVENPRASLNAGIGATGGAGAVEQKLQKALQAQGKTAWKQLARKLQALDNERRGSVTPSSLRKVLGELGIELDQEEIVRLQLKYDAEQNGRLNYHALLRQLTSALSDLGAGSSATGTGDLLPSLSLTSPTKKNKPRGSENVPEDLRLGVQAKWKEVYASLKTLDKSNSSRVSAAHFRQLLEWYALPITDTSFLAVLRAFDSDDGLVDYNSFMRSCFRG</sequence>
<organism evidence="3 4">
    <name type="scientific">Phytophthora pseudosyringae</name>
    <dbReference type="NCBI Taxonomy" id="221518"/>
    <lineage>
        <taxon>Eukaryota</taxon>
        <taxon>Sar</taxon>
        <taxon>Stramenopiles</taxon>
        <taxon>Oomycota</taxon>
        <taxon>Peronosporomycetes</taxon>
        <taxon>Peronosporales</taxon>
        <taxon>Peronosporaceae</taxon>
        <taxon>Phytophthora</taxon>
    </lineage>
</organism>
<keyword evidence="4" id="KW-1185">Reference proteome</keyword>
<dbReference type="GO" id="GO:0005509">
    <property type="term" value="F:calcium ion binding"/>
    <property type="evidence" value="ECO:0007669"/>
    <property type="project" value="InterPro"/>
</dbReference>
<evidence type="ECO:0000313" key="3">
    <source>
        <dbReference type="EMBL" id="KAG7378190.1"/>
    </source>
</evidence>
<evidence type="ECO:0000256" key="1">
    <source>
        <dbReference type="SAM" id="MobiDB-lite"/>
    </source>
</evidence>
<dbReference type="InterPro" id="IPR002048">
    <property type="entry name" value="EF_hand_dom"/>
</dbReference>
<proteinExistence type="predicted"/>
<feature type="region of interest" description="Disordered" evidence="1">
    <location>
        <begin position="1095"/>
        <end position="1119"/>
    </location>
</feature>
<dbReference type="PANTHER" id="PTHR20875">
    <property type="entry name" value="EF-HAND CALCIUM-BINDING DOMAIN-CONTAINING PROTEIN 6-RELATED"/>
    <property type="match status" value="1"/>
</dbReference>
<evidence type="ECO:0000259" key="2">
    <source>
        <dbReference type="PROSITE" id="PS50222"/>
    </source>
</evidence>
<reference evidence="3" key="1">
    <citation type="submission" date="2021-02" db="EMBL/GenBank/DDBJ databases">
        <authorList>
            <person name="Palmer J.M."/>
        </authorList>
    </citation>
    <scope>NUCLEOTIDE SEQUENCE</scope>
    <source>
        <strain evidence="3">SCRP734</strain>
    </source>
</reference>
<comment type="caution">
    <text evidence="3">The sequence shown here is derived from an EMBL/GenBank/DDBJ whole genome shotgun (WGS) entry which is preliminary data.</text>
</comment>
<protein>
    <submittedName>
        <fullName evidence="3">Ankyrin repeat and EF-hand domain-containing protein 1</fullName>
    </submittedName>
</protein>
<feature type="domain" description="EF-hand" evidence="2">
    <location>
        <begin position="842"/>
        <end position="877"/>
    </location>
</feature>
<dbReference type="InterPro" id="IPR018247">
    <property type="entry name" value="EF_Hand_1_Ca_BS"/>
</dbReference>
<dbReference type="EMBL" id="JAGDFM010000445">
    <property type="protein sequence ID" value="KAG7378190.1"/>
    <property type="molecule type" value="Genomic_DNA"/>
</dbReference>
<dbReference type="PROSITE" id="PS00018">
    <property type="entry name" value="EF_HAND_1"/>
    <property type="match status" value="1"/>
</dbReference>
<feature type="compositionally biased region" description="Low complexity" evidence="1">
    <location>
        <begin position="1095"/>
        <end position="1106"/>
    </location>
</feature>
<gene>
    <name evidence="3" type="primary">ANKRD5_4</name>
    <name evidence="3" type="ORF">PHYPSEUDO_010440</name>
</gene>
<dbReference type="InterPro" id="IPR052603">
    <property type="entry name" value="EFCB6"/>
</dbReference>